<dbReference type="SUPFAM" id="SSF52317">
    <property type="entry name" value="Class I glutamine amidotransferase-like"/>
    <property type="match status" value="1"/>
</dbReference>
<dbReference type="PANTHER" id="PTHR48094:SF12">
    <property type="entry name" value="PARKINSON DISEASE PROTEIN 7 HOMOLOG"/>
    <property type="match status" value="1"/>
</dbReference>
<dbReference type="InterPro" id="IPR006287">
    <property type="entry name" value="DJ-1"/>
</dbReference>
<dbReference type="VEuPathDB" id="FungiDB:JI435_073990"/>
<evidence type="ECO:0000313" key="5">
    <source>
        <dbReference type="Proteomes" id="UP000663193"/>
    </source>
</evidence>
<dbReference type="OrthoDB" id="543156at2759"/>
<organism evidence="4 5">
    <name type="scientific">Phaeosphaeria nodorum (strain SN15 / ATCC MYA-4574 / FGSC 10173)</name>
    <name type="common">Glume blotch fungus</name>
    <name type="synonym">Parastagonospora nodorum</name>
    <dbReference type="NCBI Taxonomy" id="321614"/>
    <lineage>
        <taxon>Eukaryota</taxon>
        <taxon>Fungi</taxon>
        <taxon>Dikarya</taxon>
        <taxon>Ascomycota</taxon>
        <taxon>Pezizomycotina</taxon>
        <taxon>Dothideomycetes</taxon>
        <taxon>Pleosporomycetidae</taxon>
        <taxon>Pleosporales</taxon>
        <taxon>Pleosporineae</taxon>
        <taxon>Phaeosphaeriaceae</taxon>
        <taxon>Parastagonospora</taxon>
    </lineage>
</organism>
<dbReference type="GO" id="GO:0019172">
    <property type="term" value="F:glyoxalase III activity"/>
    <property type="evidence" value="ECO:0007669"/>
    <property type="project" value="UniProtKB-EC"/>
</dbReference>
<dbReference type="InterPro" id="IPR002818">
    <property type="entry name" value="DJ-1/PfpI"/>
</dbReference>
<dbReference type="Gene3D" id="3.40.50.880">
    <property type="match status" value="1"/>
</dbReference>
<comment type="catalytic activity">
    <reaction evidence="2">
        <text>methylglyoxal + H2O = (R)-lactate + H(+)</text>
        <dbReference type="Rhea" id="RHEA:27754"/>
        <dbReference type="ChEBI" id="CHEBI:15377"/>
        <dbReference type="ChEBI" id="CHEBI:15378"/>
        <dbReference type="ChEBI" id="CHEBI:16004"/>
        <dbReference type="ChEBI" id="CHEBI:17158"/>
        <dbReference type="EC" id="4.2.1.130"/>
    </reaction>
</comment>
<feature type="domain" description="DJ-1/PfpI" evidence="3">
    <location>
        <begin position="55"/>
        <end position="224"/>
    </location>
</feature>
<dbReference type="AlphaFoldDB" id="A0A7U2EW66"/>
<accession>A0A7U2EW66</accession>
<dbReference type="InterPro" id="IPR029062">
    <property type="entry name" value="Class_I_gatase-like"/>
</dbReference>
<dbReference type="PANTHER" id="PTHR48094">
    <property type="entry name" value="PROTEIN/NUCLEIC ACID DEGLYCASE DJ-1-RELATED"/>
    <property type="match status" value="1"/>
</dbReference>
<dbReference type="NCBIfam" id="TIGR01383">
    <property type="entry name" value="not_thiJ"/>
    <property type="match status" value="1"/>
</dbReference>
<dbReference type="Proteomes" id="UP000663193">
    <property type="component" value="Chromosome 4"/>
</dbReference>
<sequence length="245" mass="26858">TVPHIRHTPMIGEEHCVTELLEHHSTHNQFCLLRHNSKREKPQFIVRKKPKTMPKALILIADGSEEIEFVTPYDVLTRAGFEVQSVGVDLKNEGYAHMTRNVRIVPDHTNLTSFPHQLAHEHYDILILPGGGPGAKTFSTNPSVLQLIKSFVRSGKFVAAICAGTTALVAAGIEKKIVTSHPSVMQEIKGAGWEYSEERVVVDGKVVTSRGPGTALLFSLTIVEVMVGKEKRDEVAGPMVVAATL</sequence>
<gene>
    <name evidence="4" type="ORF">JI435_073990</name>
</gene>
<dbReference type="Pfam" id="PF01965">
    <property type="entry name" value="DJ-1_PfpI"/>
    <property type="match status" value="1"/>
</dbReference>
<evidence type="ECO:0000259" key="3">
    <source>
        <dbReference type="Pfam" id="PF01965"/>
    </source>
</evidence>
<protein>
    <recommendedName>
        <fullName evidence="1">D-lactate dehydratase</fullName>
        <ecNumber evidence="1">4.2.1.130</ecNumber>
    </recommendedName>
</protein>
<dbReference type="CDD" id="cd03135">
    <property type="entry name" value="GATase1_DJ-1"/>
    <property type="match status" value="1"/>
</dbReference>
<evidence type="ECO:0000256" key="2">
    <source>
        <dbReference type="ARBA" id="ARBA00048082"/>
    </source>
</evidence>
<name>A0A7U2EW66_PHANO</name>
<dbReference type="EC" id="4.2.1.130" evidence="1"/>
<proteinExistence type="predicted"/>
<feature type="non-terminal residue" evidence="4">
    <location>
        <position position="245"/>
    </location>
</feature>
<evidence type="ECO:0000256" key="1">
    <source>
        <dbReference type="ARBA" id="ARBA00013134"/>
    </source>
</evidence>
<keyword evidence="5" id="KW-1185">Reference proteome</keyword>
<dbReference type="EMBL" id="CP069026">
    <property type="protein sequence ID" value="QRC94119.1"/>
    <property type="molecule type" value="Genomic_DNA"/>
</dbReference>
<reference evidence="5" key="1">
    <citation type="journal article" date="2021" name="BMC Genomics">
        <title>Chromosome-level genome assembly and manually-curated proteome of model necrotroph Parastagonospora nodorum Sn15 reveals a genome-wide trove of candidate effector homologs, and redundancy of virulence-related functions within an accessory chromosome.</title>
        <authorList>
            <person name="Bertazzoni S."/>
            <person name="Jones D.A.B."/>
            <person name="Phan H.T."/>
            <person name="Tan K.-C."/>
            <person name="Hane J.K."/>
        </authorList>
    </citation>
    <scope>NUCLEOTIDE SEQUENCE [LARGE SCALE GENOMIC DNA]</scope>
    <source>
        <strain evidence="5">SN15 / ATCC MYA-4574 / FGSC 10173)</strain>
    </source>
</reference>
<evidence type="ECO:0000313" key="4">
    <source>
        <dbReference type="EMBL" id="QRC94119.1"/>
    </source>
</evidence>
<dbReference type="InterPro" id="IPR050325">
    <property type="entry name" value="Prot/Nucl_acid_deglycase"/>
</dbReference>